<sequence length="105" mass="11789">MAEKEKNNKVIEIELNYVETPKGNVATLDSVEQLANVILILDDEINAIKEKINKIPSLGGVDMPELEERLKRIESVLMDLDDKVSILVDAMQELAKGLSEIKKRT</sequence>
<dbReference type="AlphaFoldDB" id="A0A832ZW01"/>
<reference evidence="2" key="1">
    <citation type="journal article" date="2020" name="ISME J.">
        <title>Gammaproteobacteria mediating utilization of methyl-, sulfur- and petroleum organic compounds in deep ocean hydrothermal plumes.</title>
        <authorList>
            <person name="Zhou Z."/>
            <person name="Liu Y."/>
            <person name="Pan J."/>
            <person name="Cron B.R."/>
            <person name="Toner B.M."/>
            <person name="Anantharaman K."/>
            <person name="Breier J.A."/>
            <person name="Dick G.J."/>
            <person name="Li M."/>
        </authorList>
    </citation>
    <scope>NUCLEOTIDE SEQUENCE</scope>
    <source>
        <strain evidence="2">SZUA-1515</strain>
    </source>
</reference>
<evidence type="ECO:0000313" key="3">
    <source>
        <dbReference type="Proteomes" id="UP000608579"/>
    </source>
</evidence>
<comment type="caution">
    <text evidence="2">The sequence shown here is derived from an EMBL/GenBank/DDBJ whole genome shotgun (WGS) entry which is preliminary data.</text>
</comment>
<dbReference type="EMBL" id="DQVM01000098">
    <property type="protein sequence ID" value="HIQ29905.1"/>
    <property type="molecule type" value="Genomic_DNA"/>
</dbReference>
<keyword evidence="1" id="KW-0175">Coiled coil</keyword>
<evidence type="ECO:0000313" key="2">
    <source>
        <dbReference type="EMBL" id="HIQ29905.1"/>
    </source>
</evidence>
<name>A0A832ZW01_CALS0</name>
<evidence type="ECO:0000256" key="1">
    <source>
        <dbReference type="SAM" id="Coils"/>
    </source>
</evidence>
<feature type="coiled-coil region" evidence="1">
    <location>
        <begin position="31"/>
        <end position="83"/>
    </location>
</feature>
<protein>
    <submittedName>
        <fullName evidence="2">Uncharacterized protein</fullName>
    </submittedName>
</protein>
<dbReference type="Proteomes" id="UP000608579">
    <property type="component" value="Unassembled WGS sequence"/>
</dbReference>
<gene>
    <name evidence="2" type="ORF">EYH45_05005</name>
</gene>
<organism evidence="2 3">
    <name type="scientific">Caldiarchaeum subterraneum</name>
    <dbReference type="NCBI Taxonomy" id="311458"/>
    <lineage>
        <taxon>Archaea</taxon>
        <taxon>Nitrososphaerota</taxon>
        <taxon>Candidatus Caldarchaeales</taxon>
        <taxon>Candidatus Caldarchaeaceae</taxon>
        <taxon>Candidatus Caldarchaeum</taxon>
    </lineage>
</organism>
<accession>A0A832ZW01</accession>
<proteinExistence type="predicted"/>